<sequence length="20" mass="2439">MLFVTKEKQDDIKISIFNRI</sequence>
<reference evidence="1" key="1">
    <citation type="submission" date="2014-09" db="EMBL/GenBank/DDBJ databases">
        <authorList>
            <person name="Magalhaes I.L.F."/>
            <person name="Oliveira U."/>
            <person name="Santos F.R."/>
            <person name="Vidigal T.H.D.A."/>
            <person name="Brescovit A.D."/>
            <person name="Santos A.J."/>
        </authorList>
    </citation>
    <scope>NUCLEOTIDE SEQUENCE</scope>
    <source>
        <tissue evidence="1">Shoot tissue taken approximately 20 cm above the soil surface</tissue>
    </source>
</reference>
<name>A0A0A8ZNF9_ARUDO</name>
<accession>A0A0A8ZNF9</accession>
<proteinExistence type="predicted"/>
<dbReference type="EMBL" id="GBRH01256951">
    <property type="protein sequence ID" value="JAD40944.1"/>
    <property type="molecule type" value="Transcribed_RNA"/>
</dbReference>
<organism evidence="1">
    <name type="scientific">Arundo donax</name>
    <name type="common">Giant reed</name>
    <name type="synonym">Donax arundinaceus</name>
    <dbReference type="NCBI Taxonomy" id="35708"/>
    <lineage>
        <taxon>Eukaryota</taxon>
        <taxon>Viridiplantae</taxon>
        <taxon>Streptophyta</taxon>
        <taxon>Embryophyta</taxon>
        <taxon>Tracheophyta</taxon>
        <taxon>Spermatophyta</taxon>
        <taxon>Magnoliopsida</taxon>
        <taxon>Liliopsida</taxon>
        <taxon>Poales</taxon>
        <taxon>Poaceae</taxon>
        <taxon>PACMAD clade</taxon>
        <taxon>Arundinoideae</taxon>
        <taxon>Arundineae</taxon>
        <taxon>Arundo</taxon>
    </lineage>
</organism>
<dbReference type="AlphaFoldDB" id="A0A0A8ZNF9"/>
<reference evidence="1" key="2">
    <citation type="journal article" date="2015" name="Data Brief">
        <title>Shoot transcriptome of the giant reed, Arundo donax.</title>
        <authorList>
            <person name="Barrero R.A."/>
            <person name="Guerrero F.D."/>
            <person name="Moolhuijzen P."/>
            <person name="Goolsby J.A."/>
            <person name="Tidwell J."/>
            <person name="Bellgard S.E."/>
            <person name="Bellgard M.I."/>
        </authorList>
    </citation>
    <scope>NUCLEOTIDE SEQUENCE</scope>
    <source>
        <tissue evidence="1">Shoot tissue taken approximately 20 cm above the soil surface</tissue>
    </source>
</reference>
<evidence type="ECO:0000313" key="1">
    <source>
        <dbReference type="EMBL" id="JAD40944.1"/>
    </source>
</evidence>
<protein>
    <submittedName>
        <fullName evidence="1">Uncharacterized protein</fullName>
    </submittedName>
</protein>